<comment type="caution">
    <text evidence="3">The sequence shown here is derived from an EMBL/GenBank/DDBJ whole genome shotgun (WGS) entry which is preliminary data.</text>
</comment>
<feature type="region of interest" description="Disordered" evidence="2">
    <location>
        <begin position="406"/>
        <end position="429"/>
    </location>
</feature>
<keyword evidence="4" id="KW-1185">Reference proteome</keyword>
<dbReference type="OMA" id="LMESEEC"/>
<dbReference type="VEuPathDB" id="AmoebaDB:NfTy_083840"/>
<name>A0A6A5BNT6_NAEFO</name>
<feature type="compositionally biased region" description="Polar residues" evidence="2">
    <location>
        <begin position="360"/>
        <end position="373"/>
    </location>
</feature>
<feature type="compositionally biased region" description="Polar residues" evidence="2">
    <location>
        <begin position="227"/>
        <end position="280"/>
    </location>
</feature>
<keyword evidence="1" id="KW-0175">Coiled coil</keyword>
<feature type="compositionally biased region" description="Low complexity" evidence="2">
    <location>
        <begin position="346"/>
        <end position="359"/>
    </location>
</feature>
<evidence type="ECO:0000256" key="1">
    <source>
        <dbReference type="SAM" id="Coils"/>
    </source>
</evidence>
<feature type="compositionally biased region" description="Polar residues" evidence="2">
    <location>
        <begin position="208"/>
        <end position="220"/>
    </location>
</feature>
<dbReference type="OrthoDB" id="10469688at2759"/>
<accession>A0A6A5BNT6</accession>
<evidence type="ECO:0000256" key="2">
    <source>
        <dbReference type="SAM" id="MobiDB-lite"/>
    </source>
</evidence>
<dbReference type="AlphaFoldDB" id="A0A6A5BNT6"/>
<feature type="compositionally biased region" description="Low complexity" evidence="2">
    <location>
        <begin position="1"/>
        <end position="10"/>
    </location>
</feature>
<dbReference type="Proteomes" id="UP000444721">
    <property type="component" value="Unassembled WGS sequence"/>
</dbReference>
<protein>
    <submittedName>
        <fullName evidence="3">Uncharacterized protein</fullName>
    </submittedName>
</protein>
<proteinExistence type="predicted"/>
<dbReference type="GeneID" id="68111619"/>
<feature type="region of interest" description="Disordered" evidence="2">
    <location>
        <begin position="201"/>
        <end position="295"/>
    </location>
</feature>
<sequence>MASSSSNNNNTIAVPMASQMDTYSSGDDNDEYSRTKHIPSRLMLKKNLNNNNNMNHALSSSMINNPIQQQHEEQLMESEECFALPYFETENPLKNRIGQITMSDISPRGHEVSPVDTKKMERRRSLQLKIKKPTSVALGHPEVAIMSNVNNSATLSSQHQLTTKNSYDSVVDLSESAQSQKIKPPLQIAAIPKLNLGKVENFKDDDYTSSGSTNEDTSSLSDRDSVTEASSVLSKNHSTDASSTSIMTNSTLTPKVDNSNNGTSHQKIHPINNSSSTTSVIRKYKRPHTSRESRSELQYIVASSNAEFGGETKSKQIAKLLLSQNKGCGTQQTTSTTPEQNGNVVTSSIPSSTSTNTTTRPNVFNSGNNSPSKVQIQRNLKRHSVAREFHNLQEYLQSRIKEQQQLMSPPSPTFKPQQHDFSKPPSIATPRSSALESKLLTMANNLKRTSQVLELNEQLLKEEKRKSAQAWTLLSTLEDDHSMSQLKYEELKFHYEVKCEELKYAKKHMEEMEAQIKKLEGNYNFLDQEKIRLQREVQELKRALEMKEQEGQQRCCCIM</sequence>
<organism evidence="3 4">
    <name type="scientific">Naegleria fowleri</name>
    <name type="common">Brain eating amoeba</name>
    <dbReference type="NCBI Taxonomy" id="5763"/>
    <lineage>
        <taxon>Eukaryota</taxon>
        <taxon>Discoba</taxon>
        <taxon>Heterolobosea</taxon>
        <taxon>Tetramitia</taxon>
        <taxon>Eutetramitia</taxon>
        <taxon>Vahlkampfiidae</taxon>
        <taxon>Naegleria</taxon>
    </lineage>
</organism>
<evidence type="ECO:0000313" key="3">
    <source>
        <dbReference type="EMBL" id="KAF0976502.1"/>
    </source>
</evidence>
<feature type="coiled-coil region" evidence="1">
    <location>
        <begin position="502"/>
        <end position="553"/>
    </location>
</feature>
<gene>
    <name evidence="3" type="ORF">FDP41_004401</name>
</gene>
<feature type="compositionally biased region" description="Polar residues" evidence="2">
    <location>
        <begin position="328"/>
        <end position="345"/>
    </location>
</feature>
<feature type="region of interest" description="Disordered" evidence="2">
    <location>
        <begin position="328"/>
        <end position="373"/>
    </location>
</feature>
<dbReference type="VEuPathDB" id="AmoebaDB:FDP41_004401"/>
<dbReference type="EMBL" id="VFQX01000037">
    <property type="protein sequence ID" value="KAF0976502.1"/>
    <property type="molecule type" value="Genomic_DNA"/>
</dbReference>
<feature type="region of interest" description="Disordered" evidence="2">
    <location>
        <begin position="1"/>
        <end position="33"/>
    </location>
</feature>
<dbReference type="VEuPathDB" id="AmoebaDB:NF0031810"/>
<reference evidence="3 4" key="1">
    <citation type="journal article" date="2019" name="Sci. Rep.">
        <title>Nanopore sequencing improves the draft genome of the human pathogenic amoeba Naegleria fowleri.</title>
        <authorList>
            <person name="Liechti N."/>
            <person name="Schurch N."/>
            <person name="Bruggmann R."/>
            <person name="Wittwer M."/>
        </authorList>
    </citation>
    <scope>NUCLEOTIDE SEQUENCE [LARGE SCALE GENOMIC DNA]</scope>
    <source>
        <strain evidence="3 4">ATCC 30894</strain>
    </source>
</reference>
<evidence type="ECO:0000313" key="4">
    <source>
        <dbReference type="Proteomes" id="UP000444721"/>
    </source>
</evidence>
<dbReference type="RefSeq" id="XP_044561215.1">
    <property type="nucleotide sequence ID" value="XM_044707812.1"/>
</dbReference>